<dbReference type="PROSITE" id="PS50014">
    <property type="entry name" value="BROMODOMAIN_2"/>
    <property type="match status" value="1"/>
</dbReference>
<dbReference type="InterPro" id="IPR018359">
    <property type="entry name" value="Bromodomain_CS"/>
</dbReference>
<dbReference type="OMA" id="PDYMDIV"/>
<dbReference type="Pfam" id="PF00855">
    <property type="entry name" value="PWWP"/>
    <property type="match status" value="1"/>
</dbReference>
<dbReference type="GO" id="GO:0008270">
    <property type="term" value="F:zinc ion binding"/>
    <property type="evidence" value="ECO:0007669"/>
    <property type="project" value="UniProtKB-KW"/>
</dbReference>
<evidence type="ECO:0000256" key="4">
    <source>
        <dbReference type="ARBA" id="ARBA00022737"/>
    </source>
</evidence>
<evidence type="ECO:0000259" key="14">
    <source>
        <dbReference type="PROSITE" id="PS50014"/>
    </source>
</evidence>
<keyword evidence="12" id="KW-0175">Coiled coil</keyword>
<evidence type="ECO:0008006" key="21">
    <source>
        <dbReference type="Google" id="ProtNLM"/>
    </source>
</evidence>
<feature type="domain" description="C2H2-type" evidence="16">
    <location>
        <begin position="21"/>
        <end position="52"/>
    </location>
</feature>
<dbReference type="PROSITE" id="PS00633">
    <property type="entry name" value="BROMODOMAIN_1"/>
    <property type="match status" value="1"/>
</dbReference>
<evidence type="ECO:0000259" key="16">
    <source>
        <dbReference type="PROSITE" id="PS50157"/>
    </source>
</evidence>
<feature type="region of interest" description="Disordered" evidence="13">
    <location>
        <begin position="513"/>
        <end position="562"/>
    </location>
</feature>
<dbReference type="FunFam" id="2.30.30.140:FF:000008">
    <property type="entry name" value="Bromodomain containing 1, isoform CRA_b"/>
    <property type="match status" value="1"/>
</dbReference>
<organism evidence="19 20">
    <name type="scientific">Salarias fasciatus</name>
    <name type="common">Jewelled blenny</name>
    <name type="synonym">Blennius fasciatus</name>
    <dbReference type="NCBI Taxonomy" id="181472"/>
    <lineage>
        <taxon>Eukaryota</taxon>
        <taxon>Metazoa</taxon>
        <taxon>Chordata</taxon>
        <taxon>Craniata</taxon>
        <taxon>Vertebrata</taxon>
        <taxon>Euteleostomi</taxon>
        <taxon>Actinopterygii</taxon>
        <taxon>Neopterygii</taxon>
        <taxon>Teleostei</taxon>
        <taxon>Neoteleostei</taxon>
        <taxon>Acanthomorphata</taxon>
        <taxon>Ovalentaria</taxon>
        <taxon>Blenniimorphae</taxon>
        <taxon>Blenniiformes</taxon>
        <taxon>Blennioidei</taxon>
        <taxon>Blenniidae</taxon>
        <taxon>Salariinae</taxon>
        <taxon>Salarias</taxon>
    </lineage>
</organism>
<dbReference type="Ensembl" id="ENSSFAT00005046313.1">
    <property type="protein sequence ID" value="ENSSFAP00005044743.1"/>
    <property type="gene ID" value="ENSSFAG00005021962.1"/>
</dbReference>
<dbReference type="PROSITE" id="PS50016">
    <property type="entry name" value="ZF_PHD_2"/>
    <property type="match status" value="1"/>
</dbReference>
<evidence type="ECO:0000256" key="10">
    <source>
        <dbReference type="PROSITE-ProRule" id="PRU00035"/>
    </source>
</evidence>
<dbReference type="InterPro" id="IPR034732">
    <property type="entry name" value="EPHD"/>
</dbReference>
<dbReference type="InterPro" id="IPR019542">
    <property type="entry name" value="Enhancer_polycomb-like_N"/>
</dbReference>
<keyword evidence="4" id="KW-0677">Repeat</keyword>
<evidence type="ECO:0000313" key="20">
    <source>
        <dbReference type="Proteomes" id="UP000472267"/>
    </source>
</evidence>
<dbReference type="SMART" id="SM00297">
    <property type="entry name" value="BROMO"/>
    <property type="match status" value="1"/>
</dbReference>
<reference evidence="19" key="2">
    <citation type="submission" date="2025-08" db="UniProtKB">
        <authorList>
            <consortium name="Ensembl"/>
        </authorList>
    </citation>
    <scope>IDENTIFICATION</scope>
</reference>
<proteinExistence type="predicted"/>
<keyword evidence="9" id="KW-0539">Nucleus</keyword>
<feature type="compositionally biased region" description="Polar residues" evidence="13">
    <location>
        <begin position="1131"/>
        <end position="1160"/>
    </location>
</feature>
<dbReference type="GeneID" id="115408070"/>
<feature type="region of interest" description="Disordered" evidence="13">
    <location>
        <begin position="154"/>
        <end position="235"/>
    </location>
</feature>
<dbReference type="CTD" id="7862"/>
<dbReference type="SMART" id="SM00249">
    <property type="entry name" value="PHD"/>
    <property type="match status" value="2"/>
</dbReference>
<dbReference type="PANTHER" id="PTHR13793:SF85">
    <property type="entry name" value="PEREGRIN"/>
    <property type="match status" value="1"/>
</dbReference>
<feature type="compositionally biased region" description="Gly residues" evidence="13">
    <location>
        <begin position="933"/>
        <end position="947"/>
    </location>
</feature>
<evidence type="ECO:0000313" key="19">
    <source>
        <dbReference type="Ensembl" id="ENSSFAP00005044743.1"/>
    </source>
</evidence>
<dbReference type="InterPro" id="IPR013083">
    <property type="entry name" value="Znf_RING/FYVE/PHD"/>
</dbReference>
<dbReference type="GO" id="GO:0006357">
    <property type="term" value="P:regulation of transcription by RNA polymerase II"/>
    <property type="evidence" value="ECO:0007669"/>
    <property type="project" value="TreeGrafter"/>
</dbReference>
<dbReference type="InterPro" id="IPR050701">
    <property type="entry name" value="Histone_Mod_Regulator"/>
</dbReference>
<dbReference type="GO" id="GO:0005634">
    <property type="term" value="C:nucleus"/>
    <property type="evidence" value="ECO:0007669"/>
    <property type="project" value="UniProtKB-SubCell"/>
</dbReference>
<dbReference type="PROSITE" id="PS51805">
    <property type="entry name" value="EPHD"/>
    <property type="match status" value="1"/>
</dbReference>
<evidence type="ECO:0000256" key="9">
    <source>
        <dbReference type="ARBA" id="ARBA00023242"/>
    </source>
</evidence>
<name>A0A672IS70_SALFA</name>
<dbReference type="InterPro" id="IPR019786">
    <property type="entry name" value="Zinc_finger_PHD-type_CS"/>
</dbReference>
<evidence type="ECO:0000256" key="3">
    <source>
        <dbReference type="ARBA" id="ARBA00022723"/>
    </source>
</evidence>
<dbReference type="InterPro" id="IPR013087">
    <property type="entry name" value="Znf_C2H2_type"/>
</dbReference>
<dbReference type="InterPro" id="IPR019787">
    <property type="entry name" value="Znf_PHD-finger"/>
</dbReference>
<feature type="compositionally biased region" description="Basic and acidic residues" evidence="13">
    <location>
        <begin position="828"/>
        <end position="867"/>
    </location>
</feature>
<dbReference type="FunFam" id="3.30.40.10:FF:000007">
    <property type="entry name" value="Bromodomain containing 1, isoform CRA_b"/>
    <property type="match status" value="1"/>
</dbReference>
<keyword evidence="5 11" id="KW-0863">Zinc-finger</keyword>
<feature type="compositionally biased region" description="Polar residues" evidence="13">
    <location>
        <begin position="1074"/>
        <end position="1083"/>
    </location>
</feature>
<dbReference type="SUPFAM" id="SSF57903">
    <property type="entry name" value="FYVE/PHD zinc finger"/>
    <property type="match status" value="1"/>
</dbReference>
<protein>
    <recommendedName>
        <fullName evidence="21">Bromodomain and PHD finger containing, 1</fullName>
    </recommendedName>
</protein>
<dbReference type="Pfam" id="PF10513">
    <property type="entry name" value="EPL1"/>
    <property type="match status" value="1"/>
</dbReference>
<dbReference type="InterPro" id="IPR036427">
    <property type="entry name" value="Bromodomain-like_sf"/>
</dbReference>
<reference evidence="19" key="3">
    <citation type="submission" date="2025-09" db="UniProtKB">
        <authorList>
            <consortium name="Ensembl"/>
        </authorList>
    </citation>
    <scope>IDENTIFICATION</scope>
</reference>
<feature type="region of interest" description="Disordered" evidence="13">
    <location>
        <begin position="1294"/>
        <end position="1313"/>
    </location>
</feature>
<feature type="compositionally biased region" description="Polar residues" evidence="13">
    <location>
        <begin position="1304"/>
        <end position="1313"/>
    </location>
</feature>
<dbReference type="CDD" id="cd15701">
    <property type="entry name" value="ePHD_BRPF1"/>
    <property type="match status" value="1"/>
</dbReference>
<dbReference type="SMART" id="SM00293">
    <property type="entry name" value="PWWP"/>
    <property type="match status" value="1"/>
</dbReference>
<evidence type="ECO:0000259" key="15">
    <source>
        <dbReference type="PROSITE" id="PS50016"/>
    </source>
</evidence>
<dbReference type="Pfam" id="PF13832">
    <property type="entry name" value="zf-HC5HC2H_2"/>
    <property type="match status" value="1"/>
</dbReference>
<feature type="domain" description="PWWP" evidence="17">
    <location>
        <begin position="1184"/>
        <end position="1267"/>
    </location>
</feature>
<dbReference type="PRINTS" id="PR00503">
    <property type="entry name" value="BROMODOMAIN"/>
</dbReference>
<dbReference type="CDD" id="cd15572">
    <property type="entry name" value="PHD_BRPF"/>
    <property type="match status" value="1"/>
</dbReference>
<dbReference type="InParanoid" id="A0A672IS70"/>
<dbReference type="InterPro" id="IPR000313">
    <property type="entry name" value="PWWP_dom"/>
</dbReference>
<keyword evidence="8 10" id="KW-0103">Bromodomain</keyword>
<feature type="compositionally biased region" description="Basic and acidic residues" evidence="13">
    <location>
        <begin position="538"/>
        <end position="553"/>
    </location>
</feature>
<dbReference type="InterPro" id="IPR011011">
    <property type="entry name" value="Znf_FYVE_PHD"/>
</dbReference>
<feature type="compositionally biased region" description="Gly residues" evidence="13">
    <location>
        <begin position="164"/>
        <end position="184"/>
    </location>
</feature>
<dbReference type="Gene3D" id="2.30.30.140">
    <property type="match status" value="1"/>
</dbReference>
<evidence type="ECO:0000256" key="13">
    <source>
        <dbReference type="SAM" id="MobiDB-lite"/>
    </source>
</evidence>
<dbReference type="SUPFAM" id="SSF63748">
    <property type="entry name" value="Tudor/PWWP/MBT"/>
    <property type="match status" value="1"/>
</dbReference>
<dbReference type="OrthoDB" id="20839at2759"/>
<feature type="compositionally biased region" description="Low complexity" evidence="13">
    <location>
        <begin position="948"/>
        <end position="959"/>
    </location>
</feature>
<feature type="compositionally biased region" description="Gly residues" evidence="13">
    <location>
        <begin position="79"/>
        <end position="103"/>
    </location>
</feature>
<evidence type="ECO:0000256" key="11">
    <source>
        <dbReference type="PROSITE-ProRule" id="PRU00042"/>
    </source>
</evidence>
<evidence type="ECO:0000256" key="8">
    <source>
        <dbReference type="ARBA" id="ARBA00023117"/>
    </source>
</evidence>
<dbReference type="PROSITE" id="PS50157">
    <property type="entry name" value="ZINC_FINGER_C2H2_2"/>
    <property type="match status" value="1"/>
</dbReference>
<sequence>MGLDFDVKTFCHNLRATKPPYECPVESCRKVYKSYSGIEYHLYHYDHDNPTPAQAMPQKKRKGRPPRASLAGSGDTDDGGGNGGGCGGGGGIGGGGSGHGGNTPGSPNRSERSHSPGRETMTYAQAQRMVELEIQGRIHRISIFENIDVVSEEDSDAEDALSSGAGGGGGGVCNGSDGGAGGNEVVGSGKDRSDIPSSNGGKSTPKSGKHKSKEKKKDSSSHHHSAQSGPAVKLPEAVFRELDQDRPDAPPRPSSYYRYIDKSVEELDEEVEYDIDEEDYIWLDIMNDKRRRDGVTPIPQEVFEYLMDRLEKESYFESHNKADPSTLIDEDAVCCICNDGECQNSNVILFCDMCNLAVHQECYGVPYIPEGQWLCRRCLQSPSRAVDCALCPNKGGAFKQTDDARWAHVVCALWIPEVCFANTVFLEPIDSIEHIPPARWKLTCYICKQRGSGACIQCHKANCYTAFHVTCAQQAGLYMKMEPVRETGANGTSFSVRKTAYCDIHTPPGSARPLAGVGGASMGSSHSDGELDEDDEPSIGHDEDSKGWSSDRAKRAKAKSRLKMKRARKILAERRAAAPVVSVPCIPPHRLSKITSNLTVPRKSQFMQRLHSYWTLKRQSRNGVPLLRRLQTHLQSQRHIEPLPPQPAAQLPVRDTEEKQSALKEQLKAWQRLRHDLERARLLVELIRKREKLKRETIKVQQMALEMQLTPFLVLLRSTLEQLQERDTNNFFTEPVPLAEVPDYLEHIDTPMDFQTMWNLLESHRYLTFEAFEADFGLIVNNCLKYNAKDTVFYRAALRLREMGGAVLRTARRQAERIGFDYEAGMHLPREQSPDIQREQERDRERDRERERERERVRERERERERPLSSNEDELLLPENRRRLPLEEQLHYLQARLDEASSGKHSIGQSRRAKALRKEISVIKRKLAHQREGGFGLGGRDSMGGGDRSSLPHHSSSGGHLDEGGESSSQEIGGKDLSVSSSALAPEVGRRTSVLFSKKNQKMAGPPKRPGRPPKNRDAGYGGAGVSQSPIGPPQLPLLSPGRQRKRPRSPHTSSSSDSDSDNDDLLPGLPSNGFDTGSQPVTESFRVYRNEPRLPRSSSDSESTTSSSSSAASDRTSTTPSKQGRGKASFSRSAFQEDSSEETSGTENDSYSVGGSRSVSHLVRGRDRSGCWMTSDDYSSLEALDLVWAKCRGYPSYPALIIDPKMPREGVFHRGVPIPVPPLDVLKLGEQMTQEAREHLFLVLFFDNKRTWQWLPRSKLVPLGVDQELDKEKMLEGRKSNIRKSVQVAYHRAMQHRSKVQGDPSSETSDSD</sequence>
<evidence type="ECO:0000256" key="1">
    <source>
        <dbReference type="ARBA" id="ARBA00004123"/>
    </source>
</evidence>
<feature type="region of interest" description="Disordered" evidence="13">
    <location>
        <begin position="927"/>
        <end position="1160"/>
    </location>
</feature>
<feature type="region of interest" description="Disordered" evidence="13">
    <location>
        <begin position="46"/>
        <end position="118"/>
    </location>
</feature>
<keyword evidence="3" id="KW-0479">Metal-binding</keyword>
<dbReference type="PROSITE" id="PS01359">
    <property type="entry name" value="ZF_PHD_1"/>
    <property type="match status" value="1"/>
</dbReference>
<gene>
    <name evidence="19" type="primary">brpf1</name>
</gene>
<reference evidence="19" key="1">
    <citation type="submission" date="2019-06" db="EMBL/GenBank/DDBJ databases">
        <authorList>
            <consortium name="Wellcome Sanger Institute Data Sharing"/>
        </authorList>
    </citation>
    <scope>NUCLEOTIDE SEQUENCE [LARGE SCALE GENOMIC DNA]</scope>
</reference>
<keyword evidence="6" id="KW-0862">Zinc</keyword>
<evidence type="ECO:0000256" key="7">
    <source>
        <dbReference type="ARBA" id="ARBA00022990"/>
    </source>
</evidence>
<feature type="coiled-coil region" evidence="12">
    <location>
        <begin position="653"/>
        <end position="680"/>
    </location>
</feature>
<dbReference type="Pfam" id="PF00439">
    <property type="entry name" value="Bromodomain"/>
    <property type="match status" value="1"/>
</dbReference>
<feature type="compositionally biased region" description="Polar residues" evidence="13">
    <location>
        <begin position="195"/>
        <end position="205"/>
    </location>
</feature>
<feature type="region of interest" description="Disordered" evidence="13">
    <location>
        <begin position="823"/>
        <end position="873"/>
    </location>
</feature>
<evidence type="ECO:0000259" key="18">
    <source>
        <dbReference type="PROSITE" id="PS51805"/>
    </source>
</evidence>
<dbReference type="InterPro" id="IPR042061">
    <property type="entry name" value="Peregrin_ePHD"/>
</dbReference>
<dbReference type="Gene3D" id="1.20.920.10">
    <property type="entry name" value="Bromodomain-like"/>
    <property type="match status" value="1"/>
</dbReference>
<dbReference type="RefSeq" id="XP_029974522.1">
    <property type="nucleotide sequence ID" value="XM_030118662.1"/>
</dbReference>
<feature type="domain" description="Bromo" evidence="14">
    <location>
        <begin position="724"/>
        <end position="794"/>
    </location>
</feature>
<feature type="compositionally biased region" description="Low complexity" evidence="13">
    <location>
        <begin position="1096"/>
        <end position="1122"/>
    </location>
</feature>
<feature type="domain" description="PHD-type" evidence="15">
    <location>
        <begin position="331"/>
        <end position="381"/>
    </location>
</feature>
<dbReference type="InterPro" id="IPR001965">
    <property type="entry name" value="Znf_PHD"/>
</dbReference>
<dbReference type="FunFam" id="3.30.40.10:FF:000008">
    <property type="entry name" value="Bromodomain containing 1, isoform CRA_a"/>
    <property type="match status" value="1"/>
</dbReference>
<keyword evidence="7" id="KW-0007">Acetylation</keyword>
<keyword evidence="2" id="KW-0597">Phosphoprotein</keyword>
<evidence type="ECO:0000256" key="6">
    <source>
        <dbReference type="ARBA" id="ARBA00022833"/>
    </source>
</evidence>
<dbReference type="PANTHER" id="PTHR13793">
    <property type="entry name" value="PHD FINGER PROTEINS"/>
    <property type="match status" value="1"/>
</dbReference>
<dbReference type="SUPFAM" id="SSF47370">
    <property type="entry name" value="Bromodomain"/>
    <property type="match status" value="1"/>
</dbReference>
<dbReference type="PROSITE" id="PS00028">
    <property type="entry name" value="ZINC_FINGER_C2H2_1"/>
    <property type="match status" value="1"/>
</dbReference>
<dbReference type="Pfam" id="PF13831">
    <property type="entry name" value="PHD_2"/>
    <property type="match status" value="1"/>
</dbReference>
<dbReference type="Proteomes" id="UP000472267">
    <property type="component" value="Chromosome 20"/>
</dbReference>
<dbReference type="PROSITE" id="PS50812">
    <property type="entry name" value="PWWP"/>
    <property type="match status" value="1"/>
</dbReference>
<dbReference type="InterPro" id="IPR049583">
    <property type="entry name" value="BRPF1_PWWP"/>
</dbReference>
<keyword evidence="20" id="KW-1185">Reference proteome</keyword>
<feature type="domain" description="PHD-type" evidence="18">
    <location>
        <begin position="385"/>
        <end position="506"/>
    </location>
</feature>
<dbReference type="InterPro" id="IPR001487">
    <property type="entry name" value="Bromodomain"/>
</dbReference>
<accession>A0A672IS70</accession>
<comment type="subcellular location">
    <subcellularLocation>
        <location evidence="1">Nucleus</location>
    </subcellularLocation>
</comment>
<evidence type="ECO:0000256" key="12">
    <source>
        <dbReference type="SAM" id="Coils"/>
    </source>
</evidence>
<evidence type="ECO:0000259" key="17">
    <source>
        <dbReference type="PROSITE" id="PS50812"/>
    </source>
</evidence>
<dbReference type="Gene3D" id="3.30.40.10">
    <property type="entry name" value="Zinc/RING finger domain, C3HC4 (zinc finger)"/>
    <property type="match status" value="2"/>
</dbReference>
<evidence type="ECO:0000256" key="2">
    <source>
        <dbReference type="ARBA" id="ARBA00022553"/>
    </source>
</evidence>
<dbReference type="CDD" id="cd20156">
    <property type="entry name" value="PWWP_BRPF1"/>
    <property type="match status" value="1"/>
</dbReference>
<evidence type="ECO:0000256" key="5">
    <source>
        <dbReference type="ARBA" id="ARBA00022771"/>
    </source>
</evidence>